<keyword evidence="2" id="KW-1185">Reference proteome</keyword>
<dbReference type="Proteomes" id="UP001056978">
    <property type="component" value="Chromosome 4"/>
</dbReference>
<reference evidence="1" key="1">
    <citation type="submission" date="2022-06" db="EMBL/GenBank/DDBJ databases">
        <title>The First Complete Genome of the Simian Malaria Parasite Plasmodium brasilianum.</title>
        <authorList>
            <person name="Bajic M."/>
            <person name="Ravishankar S."/>
        </authorList>
    </citation>
    <scope>NUCLEOTIDE SEQUENCE</scope>
    <source>
        <strain evidence="1">Bolivian I</strain>
    </source>
</reference>
<comment type="caution">
    <text evidence="1">The sequence shown here is derived from an EMBL/GenBank/DDBJ whole genome shotgun (WGS) entry which is preliminary data.</text>
</comment>
<proteinExistence type="predicted"/>
<organism evidence="1 2">
    <name type="scientific">Plasmodium brasilianum</name>
    <dbReference type="NCBI Taxonomy" id="5824"/>
    <lineage>
        <taxon>Eukaryota</taxon>
        <taxon>Sar</taxon>
        <taxon>Alveolata</taxon>
        <taxon>Apicomplexa</taxon>
        <taxon>Aconoidasida</taxon>
        <taxon>Haemosporida</taxon>
        <taxon>Plasmodiidae</taxon>
        <taxon>Plasmodium</taxon>
        <taxon>Plasmodium (Plasmodium)</taxon>
    </lineage>
</organism>
<sequence length="128" mass="15841">MQNIVRKQWIAKGIIITEQYSEKLWFMELIKKYKIENFTYHYEDEEDTLMTIIDNLEYKNYFKELYKHKGKIRIAKAYVLIYSYNREDIKRNHIKCSKNMEFYEDEEKKYNEHILDDLINGYDDEGII</sequence>
<dbReference type="EMBL" id="CM043772">
    <property type="protein sequence ID" value="KAI4840520.1"/>
    <property type="molecule type" value="Genomic_DNA"/>
</dbReference>
<protein>
    <submittedName>
        <fullName evidence="1">Uncharacterized protein</fullName>
    </submittedName>
</protein>
<evidence type="ECO:0000313" key="1">
    <source>
        <dbReference type="EMBL" id="KAI4840520.1"/>
    </source>
</evidence>
<accession>A0ACB9YEM7</accession>
<name>A0ACB9YEM7_PLABR</name>
<evidence type="ECO:0000313" key="2">
    <source>
        <dbReference type="Proteomes" id="UP001056978"/>
    </source>
</evidence>
<gene>
    <name evidence="1" type="ORF">MKS88_001247</name>
</gene>